<dbReference type="EMBL" id="BT084529">
    <property type="protein sequence ID" value="ACR34882.1"/>
    <property type="molecule type" value="mRNA"/>
</dbReference>
<accession>C4J132</accession>
<dbReference type="AlphaFoldDB" id="C4J132"/>
<protein>
    <submittedName>
        <fullName evidence="1">Uncharacterized protein</fullName>
    </submittedName>
</protein>
<name>C4J132_MAIZE</name>
<evidence type="ECO:0000313" key="1">
    <source>
        <dbReference type="EMBL" id="ACR34882.1"/>
    </source>
</evidence>
<reference evidence="1" key="1">
    <citation type="journal article" date="2009" name="PLoS Genet.">
        <title>Sequencing, mapping, and analysis of 27,455 maize full-length cDNAs.</title>
        <authorList>
            <person name="Soderlund C."/>
            <person name="Descour A."/>
            <person name="Kudrna D."/>
            <person name="Bomhoff M."/>
            <person name="Boyd L."/>
            <person name="Currie J."/>
            <person name="Angelova A."/>
            <person name="Collura K."/>
            <person name="Wissotski M."/>
            <person name="Ashley E."/>
            <person name="Morrow D."/>
            <person name="Fernandes J."/>
            <person name="Walbot V."/>
            <person name="Yu Y."/>
        </authorList>
    </citation>
    <scope>NUCLEOTIDE SEQUENCE</scope>
    <source>
        <strain evidence="1">B73</strain>
    </source>
</reference>
<proteinExistence type="evidence at transcript level"/>
<sequence>MQAVPTKGAGSVYMGGLVLTWEARRCRGRGRSRGLWRPGWSPRPRSWCRRPERAWPRRRATASSASRRCCCCWSQAGRGGARWRSGCRRRAPWIGSERRACLVAALLLTREREEMRIEEKLCVGLGLKRCR</sequence>
<reference evidence="1" key="2">
    <citation type="submission" date="2012-06" db="EMBL/GenBank/DDBJ databases">
        <authorList>
            <person name="Yu Y."/>
            <person name="Currie J."/>
            <person name="Lomeli R."/>
            <person name="Angelova A."/>
            <person name="Collura K."/>
            <person name="Wissotski M."/>
            <person name="Campos D."/>
            <person name="Kudrna D."/>
            <person name="Golser W."/>
            <person name="Ashely E."/>
            <person name="Descour A."/>
            <person name="Fernandes J."/>
            <person name="Soderlund C."/>
            <person name="Walbot V."/>
        </authorList>
    </citation>
    <scope>NUCLEOTIDE SEQUENCE</scope>
    <source>
        <strain evidence="1">B73</strain>
    </source>
</reference>
<organism evidence="1">
    <name type="scientific">Zea mays</name>
    <name type="common">Maize</name>
    <dbReference type="NCBI Taxonomy" id="4577"/>
    <lineage>
        <taxon>Eukaryota</taxon>
        <taxon>Viridiplantae</taxon>
        <taxon>Streptophyta</taxon>
        <taxon>Embryophyta</taxon>
        <taxon>Tracheophyta</taxon>
        <taxon>Spermatophyta</taxon>
        <taxon>Magnoliopsida</taxon>
        <taxon>Liliopsida</taxon>
        <taxon>Poales</taxon>
        <taxon>Poaceae</taxon>
        <taxon>PACMAD clade</taxon>
        <taxon>Panicoideae</taxon>
        <taxon>Andropogonodae</taxon>
        <taxon>Andropogoneae</taxon>
        <taxon>Tripsacinae</taxon>
        <taxon>Zea</taxon>
    </lineage>
</organism>